<protein>
    <recommendedName>
        <fullName evidence="4">Esterase/PHB depolymerase</fullName>
    </recommendedName>
</protein>
<dbReference type="SUPFAM" id="SSF53474">
    <property type="entry name" value="alpha/beta-Hydrolases"/>
    <property type="match status" value="1"/>
</dbReference>
<gene>
    <name evidence="2" type="ORF">DES53_101993</name>
</gene>
<evidence type="ECO:0000313" key="2">
    <source>
        <dbReference type="EMBL" id="RBP48193.1"/>
    </source>
</evidence>
<proteinExistence type="predicted"/>
<keyword evidence="3" id="KW-1185">Reference proteome</keyword>
<feature type="signal peptide" evidence="1">
    <location>
        <begin position="1"/>
        <end position="25"/>
    </location>
</feature>
<dbReference type="InterPro" id="IPR029058">
    <property type="entry name" value="AB_hydrolase_fold"/>
</dbReference>
<name>A0A366HV82_9BACT</name>
<dbReference type="EMBL" id="QNRR01000001">
    <property type="protein sequence ID" value="RBP48193.1"/>
    <property type="molecule type" value="Genomic_DNA"/>
</dbReference>
<dbReference type="OrthoDB" id="332706at2"/>
<dbReference type="AlphaFoldDB" id="A0A366HV82"/>
<dbReference type="Proteomes" id="UP000253426">
    <property type="component" value="Unassembled WGS sequence"/>
</dbReference>
<organism evidence="2 3">
    <name type="scientific">Roseimicrobium gellanilyticum</name>
    <dbReference type="NCBI Taxonomy" id="748857"/>
    <lineage>
        <taxon>Bacteria</taxon>
        <taxon>Pseudomonadati</taxon>
        <taxon>Verrucomicrobiota</taxon>
        <taxon>Verrucomicrobiia</taxon>
        <taxon>Verrucomicrobiales</taxon>
        <taxon>Verrucomicrobiaceae</taxon>
        <taxon>Roseimicrobium</taxon>
    </lineage>
</organism>
<keyword evidence="1" id="KW-0732">Signal</keyword>
<comment type="caution">
    <text evidence="2">The sequence shown here is derived from an EMBL/GenBank/DDBJ whole genome shotgun (WGS) entry which is preliminary data.</text>
</comment>
<evidence type="ECO:0000256" key="1">
    <source>
        <dbReference type="SAM" id="SignalP"/>
    </source>
</evidence>
<dbReference type="Gene3D" id="3.40.50.1820">
    <property type="entry name" value="alpha/beta hydrolase"/>
    <property type="match status" value="1"/>
</dbReference>
<evidence type="ECO:0000313" key="3">
    <source>
        <dbReference type="Proteomes" id="UP000253426"/>
    </source>
</evidence>
<accession>A0A366HV82</accession>
<feature type="chain" id="PRO_5017040872" description="Esterase/PHB depolymerase" evidence="1">
    <location>
        <begin position="26"/>
        <end position="303"/>
    </location>
</feature>
<reference evidence="2 3" key="1">
    <citation type="submission" date="2018-06" db="EMBL/GenBank/DDBJ databases">
        <title>Genomic Encyclopedia of Type Strains, Phase IV (KMG-IV): sequencing the most valuable type-strain genomes for metagenomic binning, comparative biology and taxonomic classification.</title>
        <authorList>
            <person name="Goeker M."/>
        </authorList>
    </citation>
    <scope>NUCLEOTIDE SEQUENCE [LARGE SCALE GENOMIC DNA]</scope>
    <source>
        <strain evidence="2 3">DSM 25532</strain>
    </source>
</reference>
<sequence>MNVLIKSTFLFVAALFASSFTGASAQVKEFGWHDKSVTPYIASQLDPRFSFMLYIPKGYQENGTEKCELLVLVHGTERRPDVYIEHMREFADKNRVILLAPLFPINTHGRQDLENYKLVEYKATRYDLILLSMADETASKYRLAGNTFFMHGFSGGGHFTHRFFYLHPHRLRAVSIGAPGLVTLIDNTSDWWVGTRDLYRRFNVKMNLDAMRGVSVHMVVGAEDTDEWNEPITRDSEYWMGEGVKGADYNTTGKNRIERLATLKTNYEQHGIKVSMDTVPAADHDETKLFPAVRKFLEGELAK</sequence>
<evidence type="ECO:0008006" key="4">
    <source>
        <dbReference type="Google" id="ProtNLM"/>
    </source>
</evidence>